<protein>
    <recommendedName>
        <fullName evidence="3">Ankyrin repeat-containing protein</fullName>
    </recommendedName>
</protein>
<evidence type="ECO:0000313" key="2">
    <source>
        <dbReference type="Proteomes" id="UP000241769"/>
    </source>
</evidence>
<dbReference type="InParanoid" id="A0A2P6NZU2"/>
<comment type="caution">
    <text evidence="1">The sequence shown here is derived from an EMBL/GenBank/DDBJ whole genome shotgun (WGS) entry which is preliminary data.</text>
</comment>
<organism evidence="1 2">
    <name type="scientific">Planoprotostelium fungivorum</name>
    <dbReference type="NCBI Taxonomy" id="1890364"/>
    <lineage>
        <taxon>Eukaryota</taxon>
        <taxon>Amoebozoa</taxon>
        <taxon>Evosea</taxon>
        <taxon>Variosea</taxon>
        <taxon>Cavosteliida</taxon>
        <taxon>Cavosteliaceae</taxon>
        <taxon>Planoprotostelium</taxon>
    </lineage>
</organism>
<dbReference type="AlphaFoldDB" id="A0A2P6NZU2"/>
<dbReference type="Proteomes" id="UP000241769">
    <property type="component" value="Unassembled WGS sequence"/>
</dbReference>
<proteinExistence type="predicted"/>
<dbReference type="EMBL" id="MDYQ01000003">
    <property type="protein sequence ID" value="PRP89495.1"/>
    <property type="molecule type" value="Genomic_DNA"/>
</dbReference>
<dbReference type="SUPFAM" id="SSF140860">
    <property type="entry name" value="Pseudo ankyrin repeat-like"/>
    <property type="match status" value="1"/>
</dbReference>
<accession>A0A2P6NZU2</accession>
<evidence type="ECO:0000313" key="1">
    <source>
        <dbReference type="EMBL" id="PRP89495.1"/>
    </source>
</evidence>
<gene>
    <name evidence="1" type="ORF">PROFUN_01358</name>
</gene>
<evidence type="ECO:0008006" key="3">
    <source>
        <dbReference type="Google" id="ProtNLM"/>
    </source>
</evidence>
<reference evidence="1 2" key="1">
    <citation type="journal article" date="2018" name="Genome Biol. Evol.">
        <title>Multiple Roots of Fruiting Body Formation in Amoebozoa.</title>
        <authorList>
            <person name="Hillmann F."/>
            <person name="Forbes G."/>
            <person name="Novohradska S."/>
            <person name="Ferling I."/>
            <person name="Riege K."/>
            <person name="Groth M."/>
            <person name="Westermann M."/>
            <person name="Marz M."/>
            <person name="Spaller T."/>
            <person name="Winckler T."/>
            <person name="Schaap P."/>
            <person name="Glockner G."/>
        </authorList>
    </citation>
    <scope>NUCLEOTIDE SEQUENCE [LARGE SCALE GENOMIC DNA]</scope>
    <source>
        <strain evidence="1 2">Jena</strain>
    </source>
</reference>
<name>A0A2P6NZU2_9EUKA</name>
<sequence>MQERLLSSDVLPLCYLSHYFLTALRARFYEMIALIAPHLKLTVQLCIDIFSPVEESRTIRLQNGWMYEMKESVNLLDLADHELIYLLEPIIKESTETTFNNSILHAVVRSGRTDLLKAMDQKIKFDSTTKNEVLLLAIRAGDEEMVDLLIRSNPVDLSIDLWEAKRVALSGTVGMIRKSYANTPYNHCTYISVFIASQ</sequence>
<keyword evidence="2" id="KW-1185">Reference proteome</keyword>